<organism evidence="5 6">
    <name type="scientific">Spirosoma endophyticum</name>
    <dbReference type="NCBI Taxonomy" id="662367"/>
    <lineage>
        <taxon>Bacteria</taxon>
        <taxon>Pseudomonadati</taxon>
        <taxon>Bacteroidota</taxon>
        <taxon>Cytophagia</taxon>
        <taxon>Cytophagales</taxon>
        <taxon>Cytophagaceae</taxon>
        <taxon>Spirosoma</taxon>
    </lineage>
</organism>
<proteinExistence type="inferred from homology"/>
<name>A0A1I2G1W4_9BACT</name>
<sequence>MAIISQEEAKKILDKVLSFSKADEMSVSLNGGRTSNIRYALNSVSSGGEFDNMSLLISAGIGKRLGSATVNEFSDQAIERTVRRAEEIARLAPENSEYMPMIGPQKYLDTPTFSENTAKMDSEYRAQVAFDSVAPCMEKNLSAAGFLQDSTGFSAIANSKGLFGYNKATSVDFSVTVRTADAKGSGYVTRDFNDIAKLNAADTTQIAMQKAMASTSARAIEPGKYTVILEPTAMSTLLQSMMSGMDTRLADEGRSFLSKKGGGTRLGEKLIDERITIYSDPTNPDAPSEPFSGDGRRGFAAINFLGGGGVGDGRPQEKVTWFDKGVVKNMSYSRFWADKKGVKAIPPPTGFIMQGGNQSLADMIKSTERGILVTRLWYVRMVDPKTLLQTGLTRDGTFYIENGQIKFPVKNFRFNESAVIVLNNVESLGRPIRMNGNMIPPVKARDFTFTSLSDAI</sequence>
<dbReference type="STRING" id="662367.SAMN05216167_12912"/>
<dbReference type="GO" id="GO:0008237">
    <property type="term" value="F:metallopeptidase activity"/>
    <property type="evidence" value="ECO:0007669"/>
    <property type="project" value="InterPro"/>
</dbReference>
<dbReference type="Gene3D" id="3.30.2290.10">
    <property type="entry name" value="PmbA/TldD superfamily"/>
    <property type="match status" value="1"/>
</dbReference>
<feature type="domain" description="Metalloprotease TldD/E N-terminal" evidence="2">
    <location>
        <begin position="27"/>
        <end position="89"/>
    </location>
</feature>
<feature type="domain" description="Metalloprotease TldD/E central" evidence="4">
    <location>
        <begin position="143"/>
        <end position="212"/>
    </location>
</feature>
<dbReference type="Pfam" id="PF01523">
    <property type="entry name" value="PmbA_TldD_1st"/>
    <property type="match status" value="1"/>
</dbReference>
<evidence type="ECO:0000313" key="5">
    <source>
        <dbReference type="EMBL" id="SFF11073.1"/>
    </source>
</evidence>
<dbReference type="InterPro" id="IPR045569">
    <property type="entry name" value="Metalloprtase-TldD/E_C"/>
</dbReference>
<dbReference type="InterPro" id="IPR045570">
    <property type="entry name" value="Metalloprtase-TldD/E_cen_dom"/>
</dbReference>
<dbReference type="InterPro" id="IPR035068">
    <property type="entry name" value="TldD/PmbA_N"/>
</dbReference>
<protein>
    <submittedName>
        <fullName evidence="5">Predicted Zn-dependent protease or its inactivated homolog</fullName>
    </submittedName>
</protein>
<evidence type="ECO:0000259" key="3">
    <source>
        <dbReference type="Pfam" id="PF19289"/>
    </source>
</evidence>
<gene>
    <name evidence="5" type="ORF">SAMN05216167_12912</name>
</gene>
<dbReference type="Proteomes" id="UP000198598">
    <property type="component" value="Unassembled WGS sequence"/>
</dbReference>
<evidence type="ECO:0000259" key="2">
    <source>
        <dbReference type="Pfam" id="PF01523"/>
    </source>
</evidence>
<accession>A0A1I2G1W4</accession>
<keyword evidence="5" id="KW-0645">Protease</keyword>
<dbReference type="EMBL" id="FOLQ01000029">
    <property type="protein sequence ID" value="SFF11073.1"/>
    <property type="molecule type" value="Genomic_DNA"/>
</dbReference>
<evidence type="ECO:0000259" key="4">
    <source>
        <dbReference type="Pfam" id="PF19290"/>
    </source>
</evidence>
<dbReference type="Pfam" id="PF19290">
    <property type="entry name" value="PmbA_TldD_2nd"/>
    <property type="match status" value="1"/>
</dbReference>
<dbReference type="AlphaFoldDB" id="A0A1I2G1W4"/>
<evidence type="ECO:0000313" key="6">
    <source>
        <dbReference type="Proteomes" id="UP000198598"/>
    </source>
</evidence>
<dbReference type="PANTHER" id="PTHR43666:SF1">
    <property type="entry name" value="CONSERVED PROTEIN"/>
    <property type="match status" value="1"/>
</dbReference>
<comment type="similarity">
    <text evidence="1">Belongs to the peptidase U62 family.</text>
</comment>
<evidence type="ECO:0000256" key="1">
    <source>
        <dbReference type="ARBA" id="ARBA00005836"/>
    </source>
</evidence>
<dbReference type="SUPFAM" id="SSF111283">
    <property type="entry name" value="Putative modulator of DNA gyrase, PmbA/TldD"/>
    <property type="match status" value="1"/>
</dbReference>
<dbReference type="Pfam" id="PF19289">
    <property type="entry name" value="PmbA_TldD_3rd"/>
    <property type="match status" value="1"/>
</dbReference>
<keyword evidence="5" id="KW-0378">Hydrolase</keyword>
<keyword evidence="6" id="KW-1185">Reference proteome</keyword>
<dbReference type="PANTHER" id="PTHR43666">
    <property type="entry name" value="TLDD PROTEIN"/>
    <property type="match status" value="1"/>
</dbReference>
<dbReference type="InterPro" id="IPR036059">
    <property type="entry name" value="TldD/PmbA_sf"/>
</dbReference>
<dbReference type="InterPro" id="IPR002510">
    <property type="entry name" value="Metalloprtase-TldD/E_N"/>
</dbReference>
<dbReference type="GO" id="GO:0006508">
    <property type="term" value="P:proteolysis"/>
    <property type="evidence" value="ECO:0007669"/>
    <property type="project" value="UniProtKB-KW"/>
</dbReference>
<reference evidence="5 6" key="1">
    <citation type="submission" date="2016-10" db="EMBL/GenBank/DDBJ databases">
        <authorList>
            <person name="de Groot N.N."/>
        </authorList>
    </citation>
    <scope>NUCLEOTIDE SEQUENCE [LARGE SCALE GENOMIC DNA]</scope>
    <source>
        <strain evidence="5 6">DSM 26130</strain>
    </source>
</reference>
<dbReference type="OrthoDB" id="9803213at2"/>
<dbReference type="RefSeq" id="WP_093834088.1">
    <property type="nucleotide sequence ID" value="NZ_FOLQ01000029.1"/>
</dbReference>
<feature type="domain" description="Metalloprotease TldD/E C-terminal" evidence="3">
    <location>
        <begin position="222"/>
        <end position="450"/>
    </location>
</feature>